<comment type="subcellular location">
    <subcellularLocation>
        <location evidence="1">Cell membrane</location>
        <topology evidence="1">Multi-pass membrane protein</topology>
    </subcellularLocation>
</comment>
<dbReference type="InterPro" id="IPR014263">
    <property type="entry name" value="Methanolan_biosynth_EpsI"/>
</dbReference>
<dbReference type="NCBIfam" id="TIGR02602">
    <property type="entry name" value="8TM_EpsH"/>
    <property type="match status" value="1"/>
</dbReference>
<evidence type="ECO:0000256" key="1">
    <source>
        <dbReference type="ARBA" id="ARBA00004651"/>
    </source>
</evidence>
<evidence type="ECO:0000256" key="2">
    <source>
        <dbReference type="ARBA" id="ARBA00022475"/>
    </source>
</evidence>
<keyword evidence="5" id="KW-0378">Hydrolase</keyword>
<feature type="transmembrane region" description="Helical" evidence="8">
    <location>
        <begin position="117"/>
        <end position="136"/>
    </location>
</feature>
<keyword evidence="11" id="KW-1185">Reference proteome</keyword>
<evidence type="ECO:0000313" key="11">
    <source>
        <dbReference type="Proteomes" id="UP000197068"/>
    </source>
</evidence>
<evidence type="ECO:0000256" key="6">
    <source>
        <dbReference type="ARBA" id="ARBA00022989"/>
    </source>
</evidence>
<keyword evidence="2" id="KW-1003">Cell membrane</keyword>
<sequence>MISLIVKIGPIAAIFIAWFYTYYQGIITAVNIWAVSEIFNHCFFVIPGAFFLIYQKRIPLFQQPFITNYWLLLPLMGTLILYTFGHVGDIRLFMHIATFASLPLLIWFVIGNQAAKVIAFPLFFMLFSIPFGEQLVPYLQELTTDLAVPLLELTGIPVYRNGLYLEIPEGRFLVAEACSGISFLITSIVFGNLYAYISFRTLPKRLFFICISVIIPILANAIRVYGIVLIAHLTDMEYAAGADHLIYGGVFFALVLFLLIMIGESLRDKTEITEPQKSIAKEGNSVKTISVNNKPVMTSVVIILLFISQNFWLSTVVSSKSTLVDDALIVDLMTLPLMVKEEKLKKWRPDFSKASNIQQGVIKRPNSPDSIEFFIATYFGGEGELISSGNKLYSADRWTLIKNTKVSIDEEKDIQLIKIVSPSGQYRYILYWYQFSSEVFTNKVKLKLYQTWRAMLGQRQQSVIIALSIESEQEMAAVIAMLQPQVNIIQDSIKD</sequence>
<dbReference type="Pfam" id="PF11984">
    <property type="entry name" value="DUF3485"/>
    <property type="match status" value="1"/>
</dbReference>
<feature type="transmembrane region" description="Helical" evidence="8">
    <location>
        <begin position="296"/>
        <end position="313"/>
    </location>
</feature>
<evidence type="ECO:0000256" key="7">
    <source>
        <dbReference type="ARBA" id="ARBA00023136"/>
    </source>
</evidence>
<evidence type="ECO:0000259" key="9">
    <source>
        <dbReference type="Pfam" id="PF11984"/>
    </source>
</evidence>
<evidence type="ECO:0000256" key="4">
    <source>
        <dbReference type="ARBA" id="ARBA00022692"/>
    </source>
</evidence>
<dbReference type="InterPro" id="IPR019127">
    <property type="entry name" value="Exosortase"/>
</dbReference>
<feature type="transmembrane region" description="Helical" evidence="8">
    <location>
        <begin position="12"/>
        <end position="32"/>
    </location>
</feature>
<evidence type="ECO:0000256" key="5">
    <source>
        <dbReference type="ARBA" id="ARBA00022801"/>
    </source>
</evidence>
<dbReference type="Pfam" id="PF09721">
    <property type="entry name" value="Exosortase_EpsH"/>
    <property type="match status" value="1"/>
</dbReference>
<dbReference type="InterPro" id="IPR017540">
    <property type="entry name" value="Exosortase-1"/>
</dbReference>
<organism evidence="10 11">
    <name type="scientific">Colwellia marinimaniae</name>
    <dbReference type="NCBI Taxonomy" id="1513592"/>
    <lineage>
        <taxon>Bacteria</taxon>
        <taxon>Pseudomonadati</taxon>
        <taxon>Pseudomonadota</taxon>
        <taxon>Gammaproteobacteria</taxon>
        <taxon>Alteromonadales</taxon>
        <taxon>Colwelliaceae</taxon>
        <taxon>Colwellia</taxon>
    </lineage>
</organism>
<evidence type="ECO:0000256" key="3">
    <source>
        <dbReference type="ARBA" id="ARBA00022670"/>
    </source>
</evidence>
<evidence type="ECO:0000313" key="10">
    <source>
        <dbReference type="EMBL" id="GAW95519.1"/>
    </source>
</evidence>
<dbReference type="Proteomes" id="UP000197068">
    <property type="component" value="Unassembled WGS sequence"/>
</dbReference>
<feature type="transmembrane region" description="Helical" evidence="8">
    <location>
        <begin position="90"/>
        <end position="110"/>
    </location>
</feature>
<proteinExistence type="predicted"/>
<feature type="transmembrane region" description="Helical" evidence="8">
    <location>
        <begin position="38"/>
        <end position="54"/>
    </location>
</feature>
<comment type="caution">
    <text evidence="10">The sequence shown here is derived from an EMBL/GenBank/DDBJ whole genome shotgun (WGS) entry which is preliminary data.</text>
</comment>
<dbReference type="NCBIfam" id="TIGR03109">
    <property type="entry name" value="exosort_XrtA"/>
    <property type="match status" value="1"/>
</dbReference>
<keyword evidence="7 8" id="KW-0472">Membrane</keyword>
<evidence type="ECO:0000256" key="8">
    <source>
        <dbReference type="SAM" id="Phobius"/>
    </source>
</evidence>
<feature type="transmembrane region" description="Helical" evidence="8">
    <location>
        <begin position="245"/>
        <end position="262"/>
    </location>
</feature>
<feature type="transmembrane region" description="Helical" evidence="8">
    <location>
        <begin position="66"/>
        <end position="84"/>
    </location>
</feature>
<gene>
    <name evidence="10" type="ORF">MTCD1_01122</name>
</gene>
<keyword evidence="3" id="KW-0645">Protease</keyword>
<feature type="transmembrane region" description="Helical" evidence="8">
    <location>
        <begin position="172"/>
        <end position="194"/>
    </location>
</feature>
<accession>A0ABQ0MT15</accession>
<dbReference type="RefSeq" id="WP_057183472.1">
    <property type="nucleotide sequence ID" value="NZ_BDQM01000006.1"/>
</dbReference>
<name>A0ABQ0MT15_9GAMM</name>
<dbReference type="InterPro" id="IPR013426">
    <property type="entry name" value="EpsH-like"/>
</dbReference>
<keyword evidence="6 8" id="KW-1133">Transmembrane helix</keyword>
<reference evidence="10 11" key="1">
    <citation type="submission" date="2017-06" db="EMBL/GenBank/DDBJ databases">
        <title>Whole Genome Sequences of Colwellia marinimaniae MTCD1.</title>
        <authorList>
            <person name="Kusumoto H."/>
            <person name="Inoue M."/>
            <person name="Tanikawa K."/>
            <person name="Maeji H."/>
            <person name="Cameron J.H."/>
            <person name="Bartlett D.H."/>
        </authorList>
    </citation>
    <scope>NUCLEOTIDE SEQUENCE [LARGE SCALE GENOMIC DNA]</scope>
    <source>
        <strain evidence="10 11">MTCD1</strain>
    </source>
</reference>
<feature type="transmembrane region" description="Helical" evidence="8">
    <location>
        <begin position="206"/>
        <end position="233"/>
    </location>
</feature>
<keyword evidence="4 8" id="KW-0812">Transmembrane</keyword>
<protein>
    <submittedName>
        <fullName evidence="10">Exosortase A</fullName>
    </submittedName>
</protein>
<dbReference type="InterPro" id="IPR026392">
    <property type="entry name" value="Exo/Archaeosortase_dom"/>
</dbReference>
<dbReference type="EMBL" id="BDQM01000006">
    <property type="protein sequence ID" value="GAW95519.1"/>
    <property type="molecule type" value="Genomic_DNA"/>
</dbReference>
<dbReference type="NCBIfam" id="TIGR04178">
    <property type="entry name" value="exo_archaeo"/>
    <property type="match status" value="1"/>
</dbReference>
<feature type="domain" description="Methanolan biosynthesis EpsI" evidence="9">
    <location>
        <begin position="342"/>
        <end position="475"/>
    </location>
</feature>